<keyword evidence="3" id="KW-0808">Transferase</keyword>
<dbReference type="GO" id="GO:0008360">
    <property type="term" value="P:regulation of cell shape"/>
    <property type="evidence" value="ECO:0007669"/>
    <property type="project" value="UniProtKB-KW"/>
</dbReference>
<evidence type="ECO:0000256" key="15">
    <source>
        <dbReference type="ARBA" id="ARBA00049902"/>
    </source>
</evidence>
<evidence type="ECO:0000256" key="6">
    <source>
        <dbReference type="ARBA" id="ARBA00022984"/>
    </source>
</evidence>
<dbReference type="EC" id="2.4.99.28" evidence="14"/>
<feature type="transmembrane region" description="Helical" evidence="16">
    <location>
        <begin position="288"/>
        <end position="308"/>
    </location>
</feature>
<evidence type="ECO:0000256" key="11">
    <source>
        <dbReference type="ARBA" id="ARBA00038053"/>
    </source>
</evidence>
<feature type="transmembrane region" description="Helical" evidence="16">
    <location>
        <begin position="203"/>
        <end position="224"/>
    </location>
</feature>
<dbReference type="PROSITE" id="PS00428">
    <property type="entry name" value="FTSW_RODA_SPOVE"/>
    <property type="match status" value="1"/>
</dbReference>
<keyword evidence="2" id="KW-0328">Glycosyltransferase</keyword>
<feature type="transmembrane region" description="Helical" evidence="16">
    <location>
        <begin position="354"/>
        <end position="376"/>
    </location>
</feature>
<dbReference type="GO" id="GO:0015648">
    <property type="term" value="F:lipid-linked peptidoglycan transporter activity"/>
    <property type="evidence" value="ECO:0007669"/>
    <property type="project" value="TreeGrafter"/>
</dbReference>
<name>A0A0G1YVT5_9BACT</name>
<proteinExistence type="inferred from homology"/>
<evidence type="ECO:0000256" key="1">
    <source>
        <dbReference type="ARBA" id="ARBA00004141"/>
    </source>
</evidence>
<dbReference type="PANTHER" id="PTHR30474:SF2">
    <property type="entry name" value="PEPTIDOGLYCAN GLYCOSYLTRANSFERASE FTSW-RELATED"/>
    <property type="match status" value="1"/>
</dbReference>
<organism evidence="17 18">
    <name type="scientific">Candidatus Gottesmanbacteria bacterium GW2011_GWB1_49_7</name>
    <dbReference type="NCBI Taxonomy" id="1618448"/>
    <lineage>
        <taxon>Bacteria</taxon>
        <taxon>Candidatus Gottesmaniibacteriota</taxon>
    </lineage>
</organism>
<evidence type="ECO:0000256" key="4">
    <source>
        <dbReference type="ARBA" id="ARBA00022692"/>
    </source>
</evidence>
<keyword evidence="5" id="KW-0133">Cell shape</keyword>
<protein>
    <recommendedName>
        <fullName evidence="12">Probable peptidoglycan glycosyltransferase FtsW</fullName>
        <ecNumber evidence="14">2.4.99.28</ecNumber>
    </recommendedName>
    <alternativeName>
        <fullName evidence="13">Cell division protein FtsW</fullName>
    </alternativeName>
    <alternativeName>
        <fullName evidence="10">Cell wall polymerase</fullName>
    </alternativeName>
    <alternativeName>
        <fullName evidence="9">Peptidoglycan polymerase</fullName>
    </alternativeName>
</protein>
<sequence>MLKKIKHSAQHSLDWYFFGGVIFLLLLGLLAVYDSSSAKALADYGNQFHFLENQILWVVLGSLGAAVLYLMDYRKLKRLALPLFILAAFLLVLVLVPLGISREVRGSRSWFALDLPDSVPVLEEIRFQPSEFAKLALILYLATLLIGSRSGRGKSNPSFRSFFVPTAAVAGLVVLEKDLGTAVIITAIGLACFFFARASFRQIILAFLIFGLGGLGLAFNSSTFRERWDVFLHPDTDPQGTGYQTRQIKITLGSGGFWGLGIGRSRQKYGYIPDIQTDAIFAVVGEEFGFLGATLVVAVFAFLIFRGFRIAERSPDEFGRVAVAGITTWLAVQTILNLGAMVGLLPLTGITLPLVSYGGSSILVLLLAMGVLLNVSRHTVVGRFTR</sequence>
<accession>A0A0G1YVT5</accession>
<feature type="transmembrane region" description="Helical" evidence="16">
    <location>
        <begin position="132"/>
        <end position="147"/>
    </location>
</feature>
<comment type="subcellular location">
    <subcellularLocation>
        <location evidence="1">Membrane</location>
        <topology evidence="1">Multi-pass membrane protein</topology>
    </subcellularLocation>
</comment>
<keyword evidence="4 16" id="KW-0812">Transmembrane</keyword>
<dbReference type="PATRIC" id="fig|1618448.3.peg.981"/>
<dbReference type="InterPro" id="IPR001182">
    <property type="entry name" value="FtsW/RodA"/>
</dbReference>
<comment type="catalytic activity">
    <reaction evidence="15">
        <text>[GlcNAc-(1-&gt;4)-Mur2Ac(oyl-L-Ala-gamma-D-Glu-L-Lys-D-Ala-D-Ala)](n)-di-trans,octa-cis-undecaprenyl diphosphate + beta-D-GlcNAc-(1-&gt;4)-Mur2Ac(oyl-L-Ala-gamma-D-Glu-L-Lys-D-Ala-D-Ala)-di-trans,octa-cis-undecaprenyl diphosphate = [GlcNAc-(1-&gt;4)-Mur2Ac(oyl-L-Ala-gamma-D-Glu-L-Lys-D-Ala-D-Ala)](n+1)-di-trans,octa-cis-undecaprenyl diphosphate + di-trans,octa-cis-undecaprenyl diphosphate + H(+)</text>
        <dbReference type="Rhea" id="RHEA:23708"/>
        <dbReference type="Rhea" id="RHEA-COMP:9602"/>
        <dbReference type="Rhea" id="RHEA-COMP:9603"/>
        <dbReference type="ChEBI" id="CHEBI:15378"/>
        <dbReference type="ChEBI" id="CHEBI:58405"/>
        <dbReference type="ChEBI" id="CHEBI:60033"/>
        <dbReference type="ChEBI" id="CHEBI:78435"/>
        <dbReference type="EC" id="2.4.99.28"/>
    </reaction>
</comment>
<evidence type="ECO:0000256" key="14">
    <source>
        <dbReference type="ARBA" id="ARBA00044770"/>
    </source>
</evidence>
<evidence type="ECO:0000256" key="7">
    <source>
        <dbReference type="ARBA" id="ARBA00022989"/>
    </source>
</evidence>
<dbReference type="AlphaFoldDB" id="A0A0G1YVT5"/>
<feature type="transmembrane region" description="Helical" evidence="16">
    <location>
        <begin position="159"/>
        <end position="175"/>
    </location>
</feature>
<dbReference type="Proteomes" id="UP000034588">
    <property type="component" value="Unassembled WGS sequence"/>
</dbReference>
<comment type="similarity">
    <text evidence="11">Belongs to the SEDS family. FtsW subfamily.</text>
</comment>
<keyword evidence="8 16" id="KW-0472">Membrane</keyword>
<keyword evidence="7 16" id="KW-1133">Transmembrane helix</keyword>
<dbReference type="GO" id="GO:0009252">
    <property type="term" value="P:peptidoglycan biosynthetic process"/>
    <property type="evidence" value="ECO:0007669"/>
    <property type="project" value="UniProtKB-KW"/>
</dbReference>
<evidence type="ECO:0000256" key="2">
    <source>
        <dbReference type="ARBA" id="ARBA00022676"/>
    </source>
</evidence>
<dbReference type="PANTHER" id="PTHR30474">
    <property type="entry name" value="CELL CYCLE PROTEIN"/>
    <property type="match status" value="1"/>
</dbReference>
<feature type="transmembrane region" description="Helical" evidence="16">
    <location>
        <begin position="181"/>
        <end position="196"/>
    </location>
</feature>
<evidence type="ECO:0000256" key="5">
    <source>
        <dbReference type="ARBA" id="ARBA00022960"/>
    </source>
</evidence>
<gene>
    <name evidence="17" type="ORF">UY48_C0036G0006</name>
</gene>
<dbReference type="GO" id="GO:0005886">
    <property type="term" value="C:plasma membrane"/>
    <property type="evidence" value="ECO:0007669"/>
    <property type="project" value="TreeGrafter"/>
</dbReference>
<feature type="transmembrane region" description="Helical" evidence="16">
    <location>
        <begin position="53"/>
        <end position="72"/>
    </location>
</feature>
<dbReference type="GO" id="GO:0051301">
    <property type="term" value="P:cell division"/>
    <property type="evidence" value="ECO:0007669"/>
    <property type="project" value="InterPro"/>
</dbReference>
<dbReference type="EMBL" id="LCQD01000036">
    <property type="protein sequence ID" value="KKW10469.1"/>
    <property type="molecule type" value="Genomic_DNA"/>
</dbReference>
<reference evidence="17 18" key="1">
    <citation type="journal article" date="2015" name="Nature">
        <title>rRNA introns, odd ribosomes, and small enigmatic genomes across a large radiation of phyla.</title>
        <authorList>
            <person name="Brown C.T."/>
            <person name="Hug L.A."/>
            <person name="Thomas B.C."/>
            <person name="Sharon I."/>
            <person name="Castelle C.J."/>
            <person name="Singh A."/>
            <person name="Wilkins M.J."/>
            <person name="Williams K.H."/>
            <person name="Banfield J.F."/>
        </authorList>
    </citation>
    <scope>NUCLEOTIDE SEQUENCE [LARGE SCALE GENOMIC DNA]</scope>
</reference>
<dbReference type="GO" id="GO:0008955">
    <property type="term" value="F:peptidoglycan glycosyltransferase activity"/>
    <property type="evidence" value="ECO:0007669"/>
    <property type="project" value="UniProtKB-EC"/>
</dbReference>
<feature type="transmembrane region" description="Helical" evidence="16">
    <location>
        <begin position="12"/>
        <end position="33"/>
    </location>
</feature>
<evidence type="ECO:0000256" key="12">
    <source>
        <dbReference type="ARBA" id="ARBA00041185"/>
    </source>
</evidence>
<feature type="transmembrane region" description="Helical" evidence="16">
    <location>
        <begin position="320"/>
        <end position="342"/>
    </location>
</feature>
<evidence type="ECO:0000256" key="8">
    <source>
        <dbReference type="ARBA" id="ARBA00023136"/>
    </source>
</evidence>
<dbReference type="Pfam" id="PF01098">
    <property type="entry name" value="FTSW_RODA_SPOVE"/>
    <property type="match status" value="1"/>
</dbReference>
<evidence type="ECO:0000256" key="3">
    <source>
        <dbReference type="ARBA" id="ARBA00022679"/>
    </source>
</evidence>
<evidence type="ECO:0000313" key="17">
    <source>
        <dbReference type="EMBL" id="KKW10469.1"/>
    </source>
</evidence>
<evidence type="ECO:0000256" key="16">
    <source>
        <dbReference type="SAM" id="Phobius"/>
    </source>
</evidence>
<dbReference type="InterPro" id="IPR018365">
    <property type="entry name" value="Cell_cycle_FtsW-rel_CS"/>
</dbReference>
<keyword evidence="6" id="KW-0573">Peptidoglycan synthesis</keyword>
<feature type="transmembrane region" description="Helical" evidence="16">
    <location>
        <begin position="79"/>
        <end position="100"/>
    </location>
</feature>
<dbReference type="GO" id="GO:0032153">
    <property type="term" value="C:cell division site"/>
    <property type="evidence" value="ECO:0007669"/>
    <property type="project" value="TreeGrafter"/>
</dbReference>
<comment type="caution">
    <text evidence="17">The sequence shown here is derived from an EMBL/GenBank/DDBJ whole genome shotgun (WGS) entry which is preliminary data.</text>
</comment>
<evidence type="ECO:0000256" key="10">
    <source>
        <dbReference type="ARBA" id="ARBA00033270"/>
    </source>
</evidence>
<evidence type="ECO:0000313" key="18">
    <source>
        <dbReference type="Proteomes" id="UP000034588"/>
    </source>
</evidence>
<evidence type="ECO:0000256" key="9">
    <source>
        <dbReference type="ARBA" id="ARBA00032370"/>
    </source>
</evidence>
<evidence type="ECO:0000256" key="13">
    <source>
        <dbReference type="ARBA" id="ARBA00041418"/>
    </source>
</evidence>